<organism evidence="1 2">
    <name type="scientific">Bacteroides ovatus</name>
    <dbReference type="NCBI Taxonomy" id="28116"/>
    <lineage>
        <taxon>Bacteria</taxon>
        <taxon>Pseudomonadati</taxon>
        <taxon>Bacteroidota</taxon>
        <taxon>Bacteroidia</taxon>
        <taxon>Bacteroidales</taxon>
        <taxon>Bacteroidaceae</taxon>
        <taxon>Bacteroides</taxon>
    </lineage>
</organism>
<proteinExistence type="predicted"/>
<gene>
    <name evidence="1" type="ORF">SAMN05192582_11186</name>
</gene>
<sequence>MCNIDDYIKDLVLYIKTTLDYRTEVTAFDKKQLADIPTAIGASFKFYNANLLDTPVTFAFCKNSSDVTPAQLQKQMQVVERRLNTTVIVLLDNVASYNLQRLVAQRVNFIIPQKQMFIPSLLLNLKKARNTGDDIKTFMTPIAQCMVLYHLQISSLSGMDLKELMNIFGISYSTANRAVRWLESQTIISSTGAKEKKICIDMDKKALWTKALPFFTNPVEKVLRTDAIIPGLMKSGVNALSAYSMINEENREHYAISKEALKTLDIEVDKNYGENVIEIWRYNPSILSKSGIVDRLSLYLSLKDSKDERIQIELDNMINEIKW</sequence>
<dbReference type="AlphaFoldDB" id="A0A1G8QTR2"/>
<dbReference type="RefSeq" id="WP_143024894.1">
    <property type="nucleotide sequence ID" value="NZ_FNDO01000118.1"/>
</dbReference>
<evidence type="ECO:0008006" key="3">
    <source>
        <dbReference type="Google" id="ProtNLM"/>
    </source>
</evidence>
<reference evidence="1 2" key="1">
    <citation type="submission" date="2016-10" db="EMBL/GenBank/DDBJ databases">
        <authorList>
            <person name="de Groot N.N."/>
        </authorList>
    </citation>
    <scope>NUCLEOTIDE SEQUENCE [LARGE SCALE GENOMIC DNA]</scope>
    <source>
        <strain evidence="1 2">NLAE-zl-C57</strain>
    </source>
</reference>
<dbReference type="EMBL" id="FNDO01000118">
    <property type="protein sequence ID" value="SDJ08134.1"/>
    <property type="molecule type" value="Genomic_DNA"/>
</dbReference>
<dbReference type="InterPro" id="IPR036390">
    <property type="entry name" value="WH_DNA-bd_sf"/>
</dbReference>
<protein>
    <recommendedName>
        <fullName evidence="3">MarR family transcriptional regulator</fullName>
    </recommendedName>
</protein>
<evidence type="ECO:0000313" key="1">
    <source>
        <dbReference type="EMBL" id="SDJ08134.1"/>
    </source>
</evidence>
<name>A0A1G8QTR2_BACOV</name>
<dbReference type="SUPFAM" id="SSF46785">
    <property type="entry name" value="Winged helix' DNA-binding domain"/>
    <property type="match status" value="1"/>
</dbReference>
<evidence type="ECO:0000313" key="2">
    <source>
        <dbReference type="Proteomes" id="UP000181870"/>
    </source>
</evidence>
<dbReference type="Proteomes" id="UP000181870">
    <property type="component" value="Unassembled WGS sequence"/>
</dbReference>
<accession>A0A1G8QTR2</accession>